<feature type="transmembrane region" description="Helical" evidence="2">
    <location>
        <begin position="110"/>
        <end position="136"/>
    </location>
</feature>
<evidence type="ECO:0000313" key="3">
    <source>
        <dbReference type="EMBL" id="KAG2377676.1"/>
    </source>
</evidence>
<organism evidence="3 4">
    <name type="scientific">Naegleria lovaniensis</name>
    <name type="common">Amoeba</name>
    <dbReference type="NCBI Taxonomy" id="51637"/>
    <lineage>
        <taxon>Eukaryota</taxon>
        <taxon>Discoba</taxon>
        <taxon>Heterolobosea</taxon>
        <taxon>Tetramitia</taxon>
        <taxon>Eutetramitia</taxon>
        <taxon>Vahlkampfiidae</taxon>
        <taxon>Naegleria</taxon>
    </lineage>
</organism>
<keyword evidence="2" id="KW-0472">Membrane</keyword>
<dbReference type="Gene3D" id="1.10.167.10">
    <property type="entry name" value="Regulator of G-protein Signalling 4, domain 2"/>
    <property type="match status" value="1"/>
</dbReference>
<evidence type="ECO:0000256" key="1">
    <source>
        <dbReference type="SAM" id="MobiDB-lite"/>
    </source>
</evidence>
<feature type="transmembrane region" description="Helical" evidence="2">
    <location>
        <begin position="179"/>
        <end position="201"/>
    </location>
</feature>
<feature type="transmembrane region" description="Helical" evidence="2">
    <location>
        <begin position="420"/>
        <end position="442"/>
    </location>
</feature>
<evidence type="ECO:0000256" key="2">
    <source>
        <dbReference type="SAM" id="Phobius"/>
    </source>
</evidence>
<feature type="region of interest" description="Disordered" evidence="1">
    <location>
        <begin position="52"/>
        <end position="78"/>
    </location>
</feature>
<comment type="caution">
    <text evidence="3">The sequence shown here is derived from an EMBL/GenBank/DDBJ whole genome shotgun (WGS) entry which is preliminary data.</text>
</comment>
<keyword evidence="4" id="KW-1185">Reference proteome</keyword>
<evidence type="ECO:0000313" key="4">
    <source>
        <dbReference type="Proteomes" id="UP000816034"/>
    </source>
</evidence>
<feature type="transmembrane region" description="Helical" evidence="2">
    <location>
        <begin position="386"/>
        <end position="408"/>
    </location>
</feature>
<evidence type="ECO:0008006" key="5">
    <source>
        <dbReference type="Google" id="ProtNLM"/>
    </source>
</evidence>
<dbReference type="InterPro" id="IPR036305">
    <property type="entry name" value="RGS_sf"/>
</dbReference>
<feature type="transmembrane region" description="Helical" evidence="2">
    <location>
        <begin position="21"/>
        <end position="42"/>
    </location>
</feature>
<dbReference type="SUPFAM" id="SSF48097">
    <property type="entry name" value="Regulator of G-protein signaling, RGS"/>
    <property type="match status" value="1"/>
</dbReference>
<protein>
    <recommendedName>
        <fullName evidence="5">RGS domain-containing protein</fullName>
    </recommendedName>
</protein>
<proteinExistence type="predicted"/>
<dbReference type="GeneID" id="68101646"/>
<keyword evidence="2" id="KW-0812">Transmembrane</keyword>
<sequence>MSILFSSKPLLQSRSTWQQRYLRQVLDLLSALIIATISFGLYTLDDVSAEQHHDTQTESNRNSTTQQTPPSIPSQSLPSCPEWILTLPRVPFKDPSALNSTARECPFDTIFVPISTGIFLLMYLLLVVACAFGLFWKRQNAHIKARTSAGMVFTLVNSVCFVLGLASRFIAGREVYPCLLYSVCFFVIPANMTVTSAMRFLTLYIQFKVNLLKANYFKEMEKVHATVFCKTRESVVIPSGTLSTLGGEFNEKQTVSTGQLKDSNILDNTNSPLLLTTHKMKDRERLYFKIHSLLSSHGICTFLLLLVVIAHVNLWFWAGVIENTFFSERPIFMKESMFSFKGCAATFVPSFMSLSLFFIYFVVECICAFILIFKTDKDTWNMKKEALLLIPIQFILTVCYVTSEQVVYFGYLDRIVPKGLIIMTYSAIELFITVFLPVCYAIHTDRTKPVCTFQNELEMILNQQETFEILLDFSRKSYCPESVTIFREIDKYKKCKHKKQLALYIVETYLSEGGAEELNLPNVVAIHEEILFKIHTCDMLPDTLFDEVYLLSMQNLTDIYNRLKKQNPKIKEMAEQWKNQTITTQIQPFQNESTKAMLFYSSR</sequence>
<dbReference type="RefSeq" id="XP_044544938.1">
    <property type="nucleotide sequence ID" value="XM_044699352.1"/>
</dbReference>
<dbReference type="AlphaFoldDB" id="A0AA88GJM2"/>
<feature type="compositionally biased region" description="Polar residues" evidence="1">
    <location>
        <begin position="57"/>
        <end position="78"/>
    </location>
</feature>
<accession>A0AA88GJM2</accession>
<name>A0AA88GJM2_NAELO</name>
<dbReference type="EMBL" id="PYSW02000037">
    <property type="protein sequence ID" value="KAG2377676.1"/>
    <property type="molecule type" value="Genomic_DNA"/>
</dbReference>
<keyword evidence="2" id="KW-1133">Transmembrane helix</keyword>
<feature type="transmembrane region" description="Helical" evidence="2">
    <location>
        <begin position="354"/>
        <end position="374"/>
    </location>
</feature>
<reference evidence="3 4" key="1">
    <citation type="journal article" date="2018" name="BMC Genomics">
        <title>The genome of Naegleria lovaniensis, the basis for a comparative approach to unravel pathogenicity factors of the human pathogenic amoeba N. fowleri.</title>
        <authorList>
            <person name="Liechti N."/>
            <person name="Schurch N."/>
            <person name="Bruggmann R."/>
            <person name="Wittwer M."/>
        </authorList>
    </citation>
    <scope>NUCLEOTIDE SEQUENCE [LARGE SCALE GENOMIC DNA]</scope>
    <source>
        <strain evidence="3 4">ATCC 30569</strain>
    </source>
</reference>
<feature type="transmembrane region" description="Helical" evidence="2">
    <location>
        <begin position="293"/>
        <end position="318"/>
    </location>
</feature>
<dbReference type="InterPro" id="IPR044926">
    <property type="entry name" value="RGS_subdomain_2"/>
</dbReference>
<dbReference type="Proteomes" id="UP000816034">
    <property type="component" value="Unassembled WGS sequence"/>
</dbReference>
<feature type="transmembrane region" description="Helical" evidence="2">
    <location>
        <begin position="148"/>
        <end position="167"/>
    </location>
</feature>
<gene>
    <name evidence="3" type="ORF">C9374_009192</name>
</gene>